<organism evidence="1">
    <name type="scientific">freshwater metagenome</name>
    <dbReference type="NCBI Taxonomy" id="449393"/>
    <lineage>
        <taxon>unclassified sequences</taxon>
        <taxon>metagenomes</taxon>
        <taxon>ecological metagenomes</taxon>
    </lineage>
</organism>
<sequence length="36" mass="3874">MQDGHYGLPGLIERVHNLGGSITIESIEGTRIALLI</sequence>
<dbReference type="EMBL" id="CAFAAF010000048">
    <property type="protein sequence ID" value="CAB4789451.1"/>
    <property type="molecule type" value="Genomic_DNA"/>
</dbReference>
<accession>A0A6J6WW01</accession>
<proteinExistence type="predicted"/>
<protein>
    <submittedName>
        <fullName evidence="1">Unannotated protein</fullName>
    </submittedName>
</protein>
<evidence type="ECO:0000313" key="1">
    <source>
        <dbReference type="EMBL" id="CAB4789451.1"/>
    </source>
</evidence>
<dbReference type="Gene3D" id="3.30.565.10">
    <property type="entry name" value="Histidine kinase-like ATPase, C-terminal domain"/>
    <property type="match status" value="1"/>
</dbReference>
<dbReference type="InterPro" id="IPR036890">
    <property type="entry name" value="HATPase_C_sf"/>
</dbReference>
<name>A0A6J6WW01_9ZZZZ</name>
<reference evidence="1" key="1">
    <citation type="submission" date="2020-05" db="EMBL/GenBank/DDBJ databases">
        <authorList>
            <person name="Chiriac C."/>
            <person name="Salcher M."/>
            <person name="Ghai R."/>
            <person name="Kavagutti S V."/>
        </authorList>
    </citation>
    <scope>NUCLEOTIDE SEQUENCE</scope>
</reference>
<dbReference type="AlphaFoldDB" id="A0A6J6WW01"/>
<gene>
    <name evidence="1" type="ORF">UFOPK2978_00445</name>
</gene>